<dbReference type="Proteomes" id="UP000828390">
    <property type="component" value="Unassembled WGS sequence"/>
</dbReference>
<sequence length="66" mass="7840">MEKKSLLNNYTVYRDSSIIPPKLTWKRIANNAIRNYHTELWTVRVTGNPEFARFSFVHPHIRAARI</sequence>
<dbReference type="EMBL" id="JAIWYP010000001">
    <property type="protein sequence ID" value="KAH3894838.1"/>
    <property type="molecule type" value="Genomic_DNA"/>
</dbReference>
<accession>A0A9D4S8W8</accession>
<protein>
    <submittedName>
        <fullName evidence="1">Uncharacterized protein</fullName>
    </submittedName>
</protein>
<comment type="caution">
    <text evidence="1">The sequence shown here is derived from an EMBL/GenBank/DDBJ whole genome shotgun (WGS) entry which is preliminary data.</text>
</comment>
<reference evidence="1" key="2">
    <citation type="submission" date="2020-11" db="EMBL/GenBank/DDBJ databases">
        <authorList>
            <person name="McCartney M.A."/>
            <person name="Auch B."/>
            <person name="Kono T."/>
            <person name="Mallez S."/>
            <person name="Becker A."/>
            <person name="Gohl D.M."/>
            <person name="Silverstein K.A.T."/>
            <person name="Koren S."/>
            <person name="Bechman K.B."/>
            <person name="Herman A."/>
            <person name="Abrahante J.E."/>
            <person name="Garbe J."/>
        </authorList>
    </citation>
    <scope>NUCLEOTIDE SEQUENCE</scope>
    <source>
        <strain evidence="1">Duluth1</strain>
        <tissue evidence="1">Whole animal</tissue>
    </source>
</reference>
<evidence type="ECO:0000313" key="2">
    <source>
        <dbReference type="Proteomes" id="UP000828390"/>
    </source>
</evidence>
<dbReference type="AlphaFoldDB" id="A0A9D4S8W8"/>
<keyword evidence="2" id="KW-1185">Reference proteome</keyword>
<evidence type="ECO:0000313" key="1">
    <source>
        <dbReference type="EMBL" id="KAH3894838.1"/>
    </source>
</evidence>
<gene>
    <name evidence="1" type="ORF">DPMN_018997</name>
</gene>
<reference evidence="1" key="1">
    <citation type="journal article" date="2019" name="bioRxiv">
        <title>The Genome of the Zebra Mussel, Dreissena polymorpha: A Resource for Invasive Species Research.</title>
        <authorList>
            <person name="McCartney M.A."/>
            <person name="Auch B."/>
            <person name="Kono T."/>
            <person name="Mallez S."/>
            <person name="Zhang Y."/>
            <person name="Obille A."/>
            <person name="Becker A."/>
            <person name="Abrahante J.E."/>
            <person name="Garbe J."/>
            <person name="Badalamenti J.P."/>
            <person name="Herman A."/>
            <person name="Mangelson H."/>
            <person name="Liachko I."/>
            <person name="Sullivan S."/>
            <person name="Sone E.D."/>
            <person name="Koren S."/>
            <person name="Silverstein K.A.T."/>
            <person name="Beckman K.B."/>
            <person name="Gohl D.M."/>
        </authorList>
    </citation>
    <scope>NUCLEOTIDE SEQUENCE</scope>
    <source>
        <strain evidence="1">Duluth1</strain>
        <tissue evidence="1">Whole animal</tissue>
    </source>
</reference>
<name>A0A9D4S8W8_DREPO</name>
<organism evidence="1 2">
    <name type="scientific">Dreissena polymorpha</name>
    <name type="common">Zebra mussel</name>
    <name type="synonym">Mytilus polymorpha</name>
    <dbReference type="NCBI Taxonomy" id="45954"/>
    <lineage>
        <taxon>Eukaryota</taxon>
        <taxon>Metazoa</taxon>
        <taxon>Spiralia</taxon>
        <taxon>Lophotrochozoa</taxon>
        <taxon>Mollusca</taxon>
        <taxon>Bivalvia</taxon>
        <taxon>Autobranchia</taxon>
        <taxon>Heteroconchia</taxon>
        <taxon>Euheterodonta</taxon>
        <taxon>Imparidentia</taxon>
        <taxon>Neoheterodontei</taxon>
        <taxon>Myida</taxon>
        <taxon>Dreissenoidea</taxon>
        <taxon>Dreissenidae</taxon>
        <taxon>Dreissena</taxon>
    </lineage>
</organism>
<proteinExistence type="predicted"/>